<dbReference type="Proteomes" id="UP000308000">
    <property type="component" value="Unassembled WGS sequence"/>
</dbReference>
<dbReference type="PANTHER" id="PTHR48100:SF1">
    <property type="entry name" value="HISTIDINE PHOSPHATASE FAMILY PROTEIN-RELATED"/>
    <property type="match status" value="1"/>
</dbReference>
<gene>
    <name evidence="2" type="ORF">FCS05_08610</name>
    <name evidence="1" type="ORF">HNQ10_000983</name>
</gene>
<accession>A0AAJ5F3H9</accession>
<dbReference type="GO" id="GO:0005737">
    <property type="term" value="C:cytoplasm"/>
    <property type="evidence" value="ECO:0007669"/>
    <property type="project" value="TreeGrafter"/>
</dbReference>
<evidence type="ECO:0000313" key="2">
    <source>
        <dbReference type="EMBL" id="TLK27969.1"/>
    </source>
</evidence>
<dbReference type="InterPro" id="IPR029033">
    <property type="entry name" value="His_PPase_superfam"/>
</dbReference>
<protein>
    <submittedName>
        <fullName evidence="1">2,3-bisphosphoglycerate-dependent phosphoglycerate mutase</fullName>
        <ecNumber evidence="1">5.4.2.11</ecNumber>
    </submittedName>
    <submittedName>
        <fullName evidence="2">Histidine phosphatase family protein</fullName>
    </submittedName>
</protein>
<dbReference type="EC" id="5.4.2.11" evidence="1"/>
<dbReference type="InterPro" id="IPR013078">
    <property type="entry name" value="His_Pase_superF_clade-1"/>
</dbReference>
<organism evidence="2 3">
    <name type="scientific">Deinococcus metallilatus</name>
    <dbReference type="NCBI Taxonomy" id="1211322"/>
    <lineage>
        <taxon>Bacteria</taxon>
        <taxon>Thermotogati</taxon>
        <taxon>Deinococcota</taxon>
        <taxon>Deinococci</taxon>
        <taxon>Deinococcales</taxon>
        <taxon>Deinococcaceae</taxon>
        <taxon>Deinococcus</taxon>
    </lineage>
</organism>
<dbReference type="GO" id="GO:0016791">
    <property type="term" value="F:phosphatase activity"/>
    <property type="evidence" value="ECO:0007669"/>
    <property type="project" value="TreeGrafter"/>
</dbReference>
<sequence>MSGSDLLLVRHAKAEGQAPEAPLTAEGKAQAARLAEALAGLGITRIVSSPWKRAVETARPLAERLGLEVETDVRLTERVLSGLDLPDWMTHLQASFRDPDLTLPGGESGTQAQARALAALADARDLKGVTVIVTHGNLLALALGLDYAGWAGLRNPDVWRLDTGGHAERVEVGR</sequence>
<reference evidence="1 4" key="2">
    <citation type="submission" date="2020-08" db="EMBL/GenBank/DDBJ databases">
        <title>Genomic Encyclopedia of Type Strains, Phase IV (KMG-IV): sequencing the most valuable type-strain genomes for metagenomic binning, comparative biology and taxonomic classification.</title>
        <authorList>
            <person name="Goeker M."/>
        </authorList>
    </citation>
    <scope>NUCLEOTIDE SEQUENCE [LARGE SCALE GENOMIC DNA]</scope>
    <source>
        <strain evidence="1 4">DSM 105434</strain>
    </source>
</reference>
<dbReference type="InterPro" id="IPR050275">
    <property type="entry name" value="PGM_Phosphatase"/>
</dbReference>
<evidence type="ECO:0000313" key="3">
    <source>
        <dbReference type="Proteomes" id="UP000308000"/>
    </source>
</evidence>
<dbReference type="Pfam" id="PF00300">
    <property type="entry name" value="His_Phos_1"/>
    <property type="match status" value="1"/>
</dbReference>
<evidence type="ECO:0000313" key="4">
    <source>
        <dbReference type="Proteomes" id="UP000536909"/>
    </source>
</evidence>
<dbReference type="GO" id="GO:0004619">
    <property type="term" value="F:phosphoglycerate mutase activity"/>
    <property type="evidence" value="ECO:0007669"/>
    <property type="project" value="UniProtKB-EC"/>
</dbReference>
<keyword evidence="4" id="KW-1185">Reference proteome</keyword>
<dbReference type="Proteomes" id="UP000536909">
    <property type="component" value="Unassembled WGS sequence"/>
</dbReference>
<name>A0AAJ5F3H9_9DEIO</name>
<dbReference type="SMART" id="SM00855">
    <property type="entry name" value="PGAM"/>
    <property type="match status" value="1"/>
</dbReference>
<dbReference type="Gene3D" id="3.40.50.1240">
    <property type="entry name" value="Phosphoglycerate mutase-like"/>
    <property type="match status" value="1"/>
</dbReference>
<evidence type="ECO:0000313" key="1">
    <source>
        <dbReference type="EMBL" id="MBB5294169.1"/>
    </source>
</evidence>
<dbReference type="AlphaFoldDB" id="A0AAJ5F3H9"/>
<dbReference type="SUPFAM" id="SSF53254">
    <property type="entry name" value="Phosphoglycerate mutase-like"/>
    <property type="match status" value="1"/>
</dbReference>
<dbReference type="CDD" id="cd07067">
    <property type="entry name" value="HP_PGM_like"/>
    <property type="match status" value="1"/>
</dbReference>
<dbReference type="EMBL" id="VBRC01000005">
    <property type="protein sequence ID" value="TLK27969.1"/>
    <property type="molecule type" value="Genomic_DNA"/>
</dbReference>
<comment type="caution">
    <text evidence="2">The sequence shown here is derived from an EMBL/GenBank/DDBJ whole genome shotgun (WGS) entry which is preliminary data.</text>
</comment>
<dbReference type="RefSeq" id="WP_129119240.1">
    <property type="nucleotide sequence ID" value="NZ_BSUI01000016.1"/>
</dbReference>
<proteinExistence type="predicted"/>
<reference evidence="2 3" key="1">
    <citation type="submission" date="2019-04" db="EMBL/GenBank/DDBJ databases">
        <title>Deinococcus metalilatus MA1002 mutant No.5.</title>
        <authorList>
            <person name="Park W."/>
            <person name="Park C."/>
        </authorList>
    </citation>
    <scope>NUCLEOTIDE SEQUENCE [LARGE SCALE GENOMIC DNA]</scope>
    <source>
        <strain evidence="2 3">MA1002-m5</strain>
    </source>
</reference>
<dbReference type="EMBL" id="JACHFV010000003">
    <property type="protein sequence ID" value="MBB5294169.1"/>
    <property type="molecule type" value="Genomic_DNA"/>
</dbReference>
<keyword evidence="1" id="KW-0413">Isomerase</keyword>
<dbReference type="PANTHER" id="PTHR48100">
    <property type="entry name" value="BROAD-SPECIFICITY PHOSPHATASE YOR283W-RELATED"/>
    <property type="match status" value="1"/>
</dbReference>